<evidence type="ECO:0000313" key="16">
    <source>
        <dbReference type="EMBL" id="NKY34828.1"/>
    </source>
</evidence>
<keyword evidence="3" id="KW-0808">Transferase</keyword>
<dbReference type="GO" id="GO:0005576">
    <property type="term" value="C:extracellular region"/>
    <property type="evidence" value="ECO:0007669"/>
    <property type="project" value="TreeGrafter"/>
</dbReference>
<keyword evidence="9" id="KW-0449">Lipoprotein</keyword>
<evidence type="ECO:0000256" key="2">
    <source>
        <dbReference type="ARBA" id="ARBA00022475"/>
    </source>
</evidence>
<dbReference type="InterPro" id="IPR038063">
    <property type="entry name" value="Transpep_catalytic_dom"/>
</dbReference>
<keyword evidence="2" id="KW-1003">Cell membrane</keyword>
<dbReference type="Gene3D" id="2.60.40.3710">
    <property type="match status" value="1"/>
</dbReference>
<feature type="domain" description="L,D-TPase catalytic" evidence="15">
    <location>
        <begin position="246"/>
        <end position="371"/>
    </location>
</feature>
<dbReference type="GO" id="GO:0018104">
    <property type="term" value="P:peptidoglycan-protein cross-linking"/>
    <property type="evidence" value="ECO:0007669"/>
    <property type="project" value="TreeGrafter"/>
</dbReference>
<feature type="signal peptide" evidence="14">
    <location>
        <begin position="1"/>
        <end position="35"/>
    </location>
</feature>
<keyword evidence="5 13" id="KW-0133">Cell shape</keyword>
<comment type="pathway">
    <text evidence="1 13">Cell wall biogenesis; peptidoglycan biosynthesis.</text>
</comment>
<dbReference type="InterPro" id="IPR041280">
    <property type="entry name" value="Big_10"/>
</dbReference>
<sequence length="401" mass="43084">MRIGGRRRPVGWVFGPMVLVALLAMVLTGCSSSEAAEGTVAIDRNPINELIKPKLVAPVKDGDIGVSPASPMKFEISDGLFTDVALLNPENQPVAGQLSEDGRSWSTTEPLGYSKTYQLQARSIGLGGASTAGMSFTTTAPGNVTKPYLNPGEGAVVGIGQPVAIQFDENIPDRLAAQKAITIKTEPQVEGAFYWVNNREVRWRPEHYWTPGTRVNIDVNVYGKDLGNGLYGQNDIHSHFVVGDAVVFTADDNTKMVTVEKNGQVIRTMPTSMGKSDTPTDNGIYIIADKHAQMVMDSSTYGVAVNSADGYRTDVDWATRMSYSGIFFHSAPWSLGAQGNTNTSHGCLNLSPADAQWVFDTAKRGDLAIVKNTVGGTLSGVDGLGDWNIPWPEWKAGNAEM</sequence>
<dbReference type="InterPro" id="IPR050979">
    <property type="entry name" value="LD-transpeptidase"/>
</dbReference>
<dbReference type="PROSITE" id="PS52029">
    <property type="entry name" value="LD_TPASE"/>
    <property type="match status" value="1"/>
</dbReference>
<evidence type="ECO:0000256" key="7">
    <source>
        <dbReference type="ARBA" id="ARBA00023136"/>
    </source>
</evidence>
<evidence type="ECO:0000256" key="12">
    <source>
        <dbReference type="ARBA" id="ARBA00060592"/>
    </source>
</evidence>
<evidence type="ECO:0000256" key="4">
    <source>
        <dbReference type="ARBA" id="ARBA00022729"/>
    </source>
</evidence>
<dbReference type="InterPro" id="IPR005490">
    <property type="entry name" value="LD_TPept_cat_dom"/>
</dbReference>
<evidence type="ECO:0000256" key="3">
    <source>
        <dbReference type="ARBA" id="ARBA00022679"/>
    </source>
</evidence>
<name>A0A846XFG7_9NOCA</name>
<comment type="pathway">
    <text evidence="12">Glycan biosynthesis.</text>
</comment>
<keyword evidence="7" id="KW-0472">Membrane</keyword>
<dbReference type="AlphaFoldDB" id="A0A846XFG7"/>
<organism evidence="16 17">
    <name type="scientific">Nocardia speluncae</name>
    <dbReference type="NCBI Taxonomy" id="419477"/>
    <lineage>
        <taxon>Bacteria</taxon>
        <taxon>Bacillati</taxon>
        <taxon>Actinomycetota</taxon>
        <taxon>Actinomycetes</taxon>
        <taxon>Mycobacteriales</taxon>
        <taxon>Nocardiaceae</taxon>
        <taxon>Nocardia</taxon>
    </lineage>
</organism>
<feature type="chain" id="PRO_5032498829" evidence="14">
    <location>
        <begin position="36"/>
        <end position="401"/>
    </location>
</feature>
<dbReference type="Pfam" id="PF17964">
    <property type="entry name" value="Big_10"/>
    <property type="match status" value="1"/>
</dbReference>
<dbReference type="GO" id="GO:0016746">
    <property type="term" value="F:acyltransferase activity"/>
    <property type="evidence" value="ECO:0007669"/>
    <property type="project" value="UniProtKB-KW"/>
</dbReference>
<keyword evidence="10" id="KW-0012">Acyltransferase</keyword>
<evidence type="ECO:0000256" key="6">
    <source>
        <dbReference type="ARBA" id="ARBA00022984"/>
    </source>
</evidence>
<reference evidence="16 17" key="1">
    <citation type="submission" date="2020-04" db="EMBL/GenBank/DDBJ databases">
        <title>MicrobeNet Type strains.</title>
        <authorList>
            <person name="Nicholson A.C."/>
        </authorList>
    </citation>
    <scope>NUCLEOTIDE SEQUENCE [LARGE SCALE GENOMIC DNA]</scope>
    <source>
        <strain evidence="16 17">DSM 45078</strain>
    </source>
</reference>
<evidence type="ECO:0000256" key="8">
    <source>
        <dbReference type="ARBA" id="ARBA00023139"/>
    </source>
</evidence>
<dbReference type="EMBL" id="JAAXOO010000004">
    <property type="protein sequence ID" value="NKY34828.1"/>
    <property type="molecule type" value="Genomic_DNA"/>
</dbReference>
<accession>A0A846XFG7</accession>
<dbReference type="SUPFAM" id="SSF141523">
    <property type="entry name" value="L,D-transpeptidase catalytic domain-like"/>
    <property type="match status" value="1"/>
</dbReference>
<evidence type="ECO:0000256" key="9">
    <source>
        <dbReference type="ARBA" id="ARBA00023288"/>
    </source>
</evidence>
<evidence type="ECO:0000256" key="13">
    <source>
        <dbReference type="PROSITE-ProRule" id="PRU01373"/>
    </source>
</evidence>
<dbReference type="Proteomes" id="UP000565715">
    <property type="component" value="Unassembled WGS sequence"/>
</dbReference>
<keyword evidence="11 13" id="KW-0961">Cell wall biogenesis/degradation</keyword>
<dbReference type="Gene3D" id="2.60.40.3780">
    <property type="match status" value="1"/>
</dbReference>
<dbReference type="GO" id="GO:0071972">
    <property type="term" value="F:peptidoglycan L,D-transpeptidase activity"/>
    <property type="evidence" value="ECO:0007669"/>
    <property type="project" value="TreeGrafter"/>
</dbReference>
<protein>
    <submittedName>
        <fullName evidence="16">L,D-transpeptidase family protein</fullName>
    </submittedName>
</protein>
<keyword evidence="4 14" id="KW-0732">Signal</keyword>
<dbReference type="PANTHER" id="PTHR30582">
    <property type="entry name" value="L,D-TRANSPEPTIDASE"/>
    <property type="match status" value="1"/>
</dbReference>
<evidence type="ECO:0000259" key="15">
    <source>
        <dbReference type="PROSITE" id="PS52029"/>
    </source>
</evidence>
<dbReference type="PROSITE" id="PS51257">
    <property type="entry name" value="PROKAR_LIPOPROTEIN"/>
    <property type="match status" value="1"/>
</dbReference>
<keyword evidence="6 13" id="KW-0573">Peptidoglycan synthesis</keyword>
<dbReference type="Gene3D" id="2.40.440.10">
    <property type="entry name" value="L,D-transpeptidase catalytic domain-like"/>
    <property type="match status" value="1"/>
</dbReference>
<keyword evidence="17" id="KW-1185">Reference proteome</keyword>
<dbReference type="PANTHER" id="PTHR30582:SF2">
    <property type="entry name" value="L,D-TRANSPEPTIDASE YCIB-RELATED"/>
    <property type="match status" value="1"/>
</dbReference>
<evidence type="ECO:0000256" key="1">
    <source>
        <dbReference type="ARBA" id="ARBA00004752"/>
    </source>
</evidence>
<dbReference type="FunFam" id="2.40.440.10:FF:000005">
    <property type="entry name" value="L,D-transpeptidase 2"/>
    <property type="match status" value="1"/>
</dbReference>
<gene>
    <name evidence="16" type="ORF">HGA13_17375</name>
</gene>
<dbReference type="CDD" id="cd13432">
    <property type="entry name" value="LDT_IgD_like_2"/>
    <property type="match status" value="1"/>
</dbReference>
<evidence type="ECO:0000256" key="10">
    <source>
        <dbReference type="ARBA" id="ARBA00023315"/>
    </source>
</evidence>
<evidence type="ECO:0000256" key="14">
    <source>
        <dbReference type="SAM" id="SignalP"/>
    </source>
</evidence>
<proteinExistence type="predicted"/>
<dbReference type="UniPathway" id="UPA00219"/>
<dbReference type="GO" id="GO:0071555">
    <property type="term" value="P:cell wall organization"/>
    <property type="evidence" value="ECO:0007669"/>
    <property type="project" value="UniProtKB-UniRule"/>
</dbReference>
<keyword evidence="8" id="KW-0564">Palmitate</keyword>
<dbReference type="Pfam" id="PF03734">
    <property type="entry name" value="YkuD"/>
    <property type="match status" value="1"/>
</dbReference>
<evidence type="ECO:0000256" key="5">
    <source>
        <dbReference type="ARBA" id="ARBA00022960"/>
    </source>
</evidence>
<feature type="active site" description="Proton donor/acceptor" evidence="13">
    <location>
        <position position="329"/>
    </location>
</feature>
<dbReference type="GO" id="GO:0008360">
    <property type="term" value="P:regulation of cell shape"/>
    <property type="evidence" value="ECO:0007669"/>
    <property type="project" value="UniProtKB-UniRule"/>
</dbReference>
<feature type="active site" description="Nucleophile" evidence="13">
    <location>
        <position position="347"/>
    </location>
</feature>
<evidence type="ECO:0000313" key="17">
    <source>
        <dbReference type="Proteomes" id="UP000565715"/>
    </source>
</evidence>
<dbReference type="RefSeq" id="WP_068043483.1">
    <property type="nucleotide sequence ID" value="NZ_JAAXOO010000004.1"/>
</dbReference>
<comment type="caution">
    <text evidence="16">The sequence shown here is derived from an EMBL/GenBank/DDBJ whole genome shotgun (WGS) entry which is preliminary data.</text>
</comment>
<dbReference type="CDD" id="cd16913">
    <property type="entry name" value="YkuD_like"/>
    <property type="match status" value="1"/>
</dbReference>
<evidence type="ECO:0000256" key="11">
    <source>
        <dbReference type="ARBA" id="ARBA00023316"/>
    </source>
</evidence>